<sequence>MENPNSLVIWEAQFGGFANRAHVIFDLLCYFLMVMMIKALNIQVQDWNASFRQTKLLNNYPTSKHTPTSDLTKATQLHQPKAQTTVTDPAQSRQTYKDKAQANTHRFS</sequence>
<accession>A0AAV1X6M1</accession>
<evidence type="ECO:0000313" key="3">
    <source>
        <dbReference type="EMBL" id="CAL0316617.1"/>
    </source>
</evidence>
<evidence type="ECO:0000256" key="1">
    <source>
        <dbReference type="SAM" id="MobiDB-lite"/>
    </source>
</evidence>
<feature type="compositionally biased region" description="Polar residues" evidence="1">
    <location>
        <begin position="59"/>
        <end position="94"/>
    </location>
</feature>
<name>A0AAV1X6M1_LUPLU</name>
<comment type="caution">
    <text evidence="3">The sequence shown here is derived from an EMBL/GenBank/DDBJ whole genome shotgun (WGS) entry which is preliminary data.</text>
</comment>
<dbReference type="Proteomes" id="UP001497480">
    <property type="component" value="Unassembled WGS sequence"/>
</dbReference>
<dbReference type="EMBL" id="CAXHTB010000012">
    <property type="protein sequence ID" value="CAL0316617.1"/>
    <property type="molecule type" value="Genomic_DNA"/>
</dbReference>
<gene>
    <name evidence="3" type="ORF">LLUT_LOCUS17677</name>
</gene>
<keyword evidence="2" id="KW-0472">Membrane</keyword>
<dbReference type="Gene3D" id="3.40.50.12470">
    <property type="match status" value="1"/>
</dbReference>
<organism evidence="3 4">
    <name type="scientific">Lupinus luteus</name>
    <name type="common">European yellow lupine</name>
    <dbReference type="NCBI Taxonomy" id="3873"/>
    <lineage>
        <taxon>Eukaryota</taxon>
        <taxon>Viridiplantae</taxon>
        <taxon>Streptophyta</taxon>
        <taxon>Embryophyta</taxon>
        <taxon>Tracheophyta</taxon>
        <taxon>Spermatophyta</taxon>
        <taxon>Magnoliopsida</taxon>
        <taxon>eudicotyledons</taxon>
        <taxon>Gunneridae</taxon>
        <taxon>Pentapetalae</taxon>
        <taxon>rosids</taxon>
        <taxon>fabids</taxon>
        <taxon>Fabales</taxon>
        <taxon>Fabaceae</taxon>
        <taxon>Papilionoideae</taxon>
        <taxon>50 kb inversion clade</taxon>
        <taxon>genistoids sensu lato</taxon>
        <taxon>core genistoids</taxon>
        <taxon>Genisteae</taxon>
        <taxon>Lupinus</taxon>
    </lineage>
</organism>
<feature type="region of interest" description="Disordered" evidence="1">
    <location>
        <begin position="59"/>
        <end position="108"/>
    </location>
</feature>
<keyword evidence="2" id="KW-1133">Transmembrane helix</keyword>
<feature type="transmembrane region" description="Helical" evidence="2">
    <location>
        <begin position="20"/>
        <end position="40"/>
    </location>
</feature>
<protein>
    <submittedName>
        <fullName evidence="3">Uncharacterized protein</fullName>
    </submittedName>
</protein>
<keyword evidence="4" id="KW-1185">Reference proteome</keyword>
<evidence type="ECO:0000313" key="4">
    <source>
        <dbReference type="Proteomes" id="UP001497480"/>
    </source>
</evidence>
<evidence type="ECO:0000256" key="2">
    <source>
        <dbReference type="SAM" id="Phobius"/>
    </source>
</evidence>
<keyword evidence="2" id="KW-0812">Transmembrane</keyword>
<reference evidence="3 4" key="1">
    <citation type="submission" date="2024-03" db="EMBL/GenBank/DDBJ databases">
        <authorList>
            <person name="Martinez-Hernandez J."/>
        </authorList>
    </citation>
    <scope>NUCLEOTIDE SEQUENCE [LARGE SCALE GENOMIC DNA]</scope>
</reference>
<proteinExistence type="predicted"/>
<dbReference type="AlphaFoldDB" id="A0AAV1X6M1"/>